<dbReference type="Gene3D" id="3.30.70.270">
    <property type="match status" value="1"/>
</dbReference>
<feature type="domain" description="GGDEF" evidence="5">
    <location>
        <begin position="329"/>
        <end position="462"/>
    </location>
</feature>
<organism evidence="6 7">
    <name type="scientific">Pseudorhodoferax soli</name>
    <dbReference type="NCBI Taxonomy" id="545864"/>
    <lineage>
        <taxon>Bacteria</taxon>
        <taxon>Pseudomonadati</taxon>
        <taxon>Pseudomonadota</taxon>
        <taxon>Betaproteobacteria</taxon>
        <taxon>Burkholderiales</taxon>
        <taxon>Comamonadaceae</taxon>
    </lineage>
</organism>
<dbReference type="InterPro" id="IPR000014">
    <property type="entry name" value="PAS"/>
</dbReference>
<dbReference type="Pfam" id="PF13426">
    <property type="entry name" value="PAS_9"/>
    <property type="match status" value="1"/>
</dbReference>
<feature type="domain" description="PAC" evidence="3">
    <location>
        <begin position="244"/>
        <end position="296"/>
    </location>
</feature>
<evidence type="ECO:0000313" key="7">
    <source>
        <dbReference type="Proteomes" id="UP000252884"/>
    </source>
</evidence>
<dbReference type="InterPro" id="IPR052155">
    <property type="entry name" value="Biofilm_reg_signaling"/>
</dbReference>
<dbReference type="Pfam" id="PF00990">
    <property type="entry name" value="GGDEF"/>
    <property type="match status" value="1"/>
</dbReference>
<dbReference type="InterPro" id="IPR035965">
    <property type="entry name" value="PAS-like_dom_sf"/>
</dbReference>
<dbReference type="Pfam" id="PF08448">
    <property type="entry name" value="PAS_4"/>
    <property type="match status" value="1"/>
</dbReference>
<dbReference type="CDD" id="cd01949">
    <property type="entry name" value="GGDEF"/>
    <property type="match status" value="1"/>
</dbReference>
<evidence type="ECO:0000259" key="4">
    <source>
        <dbReference type="PROSITE" id="PS50883"/>
    </source>
</evidence>
<feature type="coiled-coil region" evidence="1">
    <location>
        <begin position="138"/>
        <end position="169"/>
    </location>
</feature>
<dbReference type="OrthoDB" id="9813903at2"/>
<protein>
    <submittedName>
        <fullName evidence="6">Diguanylate cyclase/phosphodiesterase</fullName>
    </submittedName>
</protein>
<dbReference type="EMBL" id="QPJK01000006">
    <property type="protein sequence ID" value="RCW69553.1"/>
    <property type="molecule type" value="Genomic_DNA"/>
</dbReference>
<dbReference type="GO" id="GO:0003824">
    <property type="term" value="F:catalytic activity"/>
    <property type="evidence" value="ECO:0007669"/>
    <property type="project" value="UniProtKB-ARBA"/>
</dbReference>
<dbReference type="NCBIfam" id="TIGR00254">
    <property type="entry name" value="GGDEF"/>
    <property type="match status" value="1"/>
</dbReference>
<dbReference type="SMART" id="SM00052">
    <property type="entry name" value="EAL"/>
    <property type="match status" value="1"/>
</dbReference>
<dbReference type="PROSITE" id="PS50883">
    <property type="entry name" value="EAL"/>
    <property type="match status" value="1"/>
</dbReference>
<dbReference type="SUPFAM" id="SSF55073">
    <property type="entry name" value="Nucleotide cyclase"/>
    <property type="match status" value="1"/>
</dbReference>
<dbReference type="Gene3D" id="3.20.20.450">
    <property type="entry name" value="EAL domain"/>
    <property type="match status" value="1"/>
</dbReference>
<dbReference type="InterPro" id="IPR001610">
    <property type="entry name" value="PAC"/>
</dbReference>
<dbReference type="RefSeq" id="WP_114469947.1">
    <property type="nucleotide sequence ID" value="NZ_QPJK01000006.1"/>
</dbReference>
<evidence type="ECO:0000256" key="1">
    <source>
        <dbReference type="SAM" id="Coils"/>
    </source>
</evidence>
<evidence type="ECO:0000313" key="6">
    <source>
        <dbReference type="EMBL" id="RCW69553.1"/>
    </source>
</evidence>
<dbReference type="CDD" id="cd00130">
    <property type="entry name" value="PAS"/>
    <property type="match status" value="2"/>
</dbReference>
<dbReference type="InterPro" id="IPR013656">
    <property type="entry name" value="PAS_4"/>
</dbReference>
<dbReference type="PROSITE" id="PS50112">
    <property type="entry name" value="PAS"/>
    <property type="match status" value="1"/>
</dbReference>
<keyword evidence="7" id="KW-1185">Reference proteome</keyword>
<accession>A0A368XNL4</accession>
<dbReference type="Pfam" id="PF00563">
    <property type="entry name" value="EAL"/>
    <property type="match status" value="1"/>
</dbReference>
<dbReference type="NCBIfam" id="TIGR00229">
    <property type="entry name" value="sensory_box"/>
    <property type="match status" value="1"/>
</dbReference>
<dbReference type="PANTHER" id="PTHR44757:SF4">
    <property type="entry name" value="DIGUANYLATE CYCLASE DGCE-RELATED"/>
    <property type="match status" value="1"/>
</dbReference>
<name>A0A368XNL4_9BURK</name>
<comment type="caution">
    <text evidence="6">The sequence shown here is derived from an EMBL/GenBank/DDBJ whole genome shotgun (WGS) entry which is preliminary data.</text>
</comment>
<dbReference type="Proteomes" id="UP000252884">
    <property type="component" value="Unassembled WGS sequence"/>
</dbReference>
<dbReference type="CDD" id="cd01948">
    <property type="entry name" value="EAL"/>
    <property type="match status" value="1"/>
</dbReference>
<feature type="domain" description="PAS" evidence="2">
    <location>
        <begin position="169"/>
        <end position="223"/>
    </location>
</feature>
<dbReference type="InterPro" id="IPR001633">
    <property type="entry name" value="EAL_dom"/>
</dbReference>
<reference evidence="6 7" key="1">
    <citation type="submission" date="2018-07" db="EMBL/GenBank/DDBJ databases">
        <title>Genomic Encyclopedia of Type Strains, Phase IV (KMG-IV): sequencing the most valuable type-strain genomes for metagenomic binning, comparative biology and taxonomic classification.</title>
        <authorList>
            <person name="Goeker M."/>
        </authorList>
    </citation>
    <scope>NUCLEOTIDE SEQUENCE [LARGE SCALE GENOMIC DNA]</scope>
    <source>
        <strain evidence="6 7">DSM 21634</strain>
    </source>
</reference>
<sequence>MNASTIPALTRILKTVPDLDTDPLAFEPLEIDASCGLVETWADGRIRRANARFADWSARTGKDLSGRRFKDLLAPASRIMYETHCVPLLEAYGIVNELMLEIVRPDGERLPVLVCAVRRLDSRDAAVVNFSVFDATATRRHERELLQAQRQAEAAAAELRATNRRLSLQSEQWRVTLRSIAEAVVTTGPDGRIVSINPTALQLFGVEEAHVMGQTVQALGEMVWSATREPIDPEPQPQALWKAGLIDATLIRPDGSERQVSSTVSPIRDDTGAIMGSVFVGRDVTEERAMVRQLAHDASHDHLTGIANRREFERRLETLLRRRSPSQQHSDLLVYMDLDQFKVVNDAVGHAGGDLLLRQVSTILQASLRPSDTLARLGGDEFGLILPACSLNAGLRVAERMRSALEAHRFSWQNQVFQVTASIGISLVHGQDGMAATSMADADLACNAAKARGRNRIHVFDRGDEELQAQRQEMSLVAQVRRALDEDRFALCFQPIVRLSPRPGALQHGEMLLRMRGDDGTLLAPTPYILAAERYNLIQAIDRWVVRKTLEWLVARPGVEASINLSGQSIGDAEFLAYVSGLFAQTDLKPERVCFEITETATMGDLAAALRFMHTLKAIGVRFALDDFGVGLSSYSYLKQLPVDQVKIDGSFTRSLLTDPVNRAIVESIRRISDLCGLETVAEWVETEATMTALGEIGVDHAQGWHVGRPVSIDLM</sequence>
<dbReference type="SMART" id="SM00086">
    <property type="entry name" value="PAC"/>
    <property type="match status" value="2"/>
</dbReference>
<dbReference type="InterPro" id="IPR000160">
    <property type="entry name" value="GGDEF_dom"/>
</dbReference>
<dbReference type="Gene3D" id="3.30.450.20">
    <property type="entry name" value="PAS domain"/>
    <property type="match status" value="2"/>
</dbReference>
<dbReference type="PANTHER" id="PTHR44757">
    <property type="entry name" value="DIGUANYLATE CYCLASE DGCP"/>
    <property type="match status" value="1"/>
</dbReference>
<proteinExistence type="predicted"/>
<evidence type="ECO:0000259" key="5">
    <source>
        <dbReference type="PROSITE" id="PS50887"/>
    </source>
</evidence>
<dbReference type="InterPro" id="IPR029787">
    <property type="entry name" value="Nucleotide_cyclase"/>
</dbReference>
<dbReference type="SMART" id="SM00091">
    <property type="entry name" value="PAS"/>
    <property type="match status" value="2"/>
</dbReference>
<dbReference type="InterPro" id="IPR000700">
    <property type="entry name" value="PAS-assoc_C"/>
</dbReference>
<dbReference type="SMART" id="SM00267">
    <property type="entry name" value="GGDEF"/>
    <property type="match status" value="1"/>
</dbReference>
<dbReference type="InterPro" id="IPR035919">
    <property type="entry name" value="EAL_sf"/>
</dbReference>
<dbReference type="SUPFAM" id="SSF55785">
    <property type="entry name" value="PYP-like sensor domain (PAS domain)"/>
    <property type="match status" value="2"/>
</dbReference>
<gene>
    <name evidence="6" type="ORF">DES41_106427</name>
</gene>
<evidence type="ECO:0000259" key="2">
    <source>
        <dbReference type="PROSITE" id="PS50112"/>
    </source>
</evidence>
<feature type="domain" description="EAL" evidence="4">
    <location>
        <begin position="473"/>
        <end position="716"/>
    </location>
</feature>
<dbReference type="FunFam" id="3.30.70.270:FF:000001">
    <property type="entry name" value="Diguanylate cyclase domain protein"/>
    <property type="match status" value="1"/>
</dbReference>
<dbReference type="PROSITE" id="PS50887">
    <property type="entry name" value="GGDEF"/>
    <property type="match status" value="1"/>
</dbReference>
<dbReference type="InterPro" id="IPR043128">
    <property type="entry name" value="Rev_trsase/Diguanyl_cyclase"/>
</dbReference>
<dbReference type="AlphaFoldDB" id="A0A368XNL4"/>
<dbReference type="SUPFAM" id="SSF141868">
    <property type="entry name" value="EAL domain-like"/>
    <property type="match status" value="1"/>
</dbReference>
<dbReference type="PROSITE" id="PS50113">
    <property type="entry name" value="PAC"/>
    <property type="match status" value="1"/>
</dbReference>
<keyword evidence="1" id="KW-0175">Coiled coil</keyword>
<evidence type="ECO:0000259" key="3">
    <source>
        <dbReference type="PROSITE" id="PS50113"/>
    </source>
</evidence>